<name>A0ABQ8RXT6_PERAM</name>
<feature type="region of interest" description="Disordered" evidence="1">
    <location>
        <begin position="78"/>
        <end position="104"/>
    </location>
</feature>
<dbReference type="PANTHER" id="PTHR33939:SF1">
    <property type="entry name" value="DUF4371 DOMAIN-CONTAINING PROTEIN"/>
    <property type="match status" value="1"/>
</dbReference>
<proteinExistence type="predicted"/>
<sequence>MWRPWEGDDEVESNVNACVPSTSRNKTITGRKRMGTLNKQSQKIICNVYAYVKSNKLGKGPITETAKAVGLSRQAVSRVVERGPKTSKKSRNVGDSKADSHDEMNSESFEDWFTNKLTKNLPTSPPCIIVTDNAACHSRLQFRLPNRSTRKDDIISFMVQHNLEVPNPLPTISVLLELIKEANISREFVIDKIARDFGHEVLRKAYFYGPRNCARVKRNSGSAAKCPSRLSYADGDFMFSENFDRTISSLTSVPGNVRDKVNKKTANILSKNPGYYELKEIQDILEGKTPQKPTTFSIEQLTAFVQAPLASCDVERSFSRYKAMLRENRRKMTTENIRHCLVVNCNSINGAFSNEASTSKSID</sequence>
<keyword evidence="3" id="KW-1185">Reference proteome</keyword>
<comment type="caution">
    <text evidence="2">The sequence shown here is derived from an EMBL/GenBank/DDBJ whole genome shotgun (WGS) entry which is preliminary data.</text>
</comment>
<organism evidence="2 3">
    <name type="scientific">Periplaneta americana</name>
    <name type="common">American cockroach</name>
    <name type="synonym">Blatta americana</name>
    <dbReference type="NCBI Taxonomy" id="6978"/>
    <lineage>
        <taxon>Eukaryota</taxon>
        <taxon>Metazoa</taxon>
        <taxon>Ecdysozoa</taxon>
        <taxon>Arthropoda</taxon>
        <taxon>Hexapoda</taxon>
        <taxon>Insecta</taxon>
        <taxon>Pterygota</taxon>
        <taxon>Neoptera</taxon>
        <taxon>Polyneoptera</taxon>
        <taxon>Dictyoptera</taxon>
        <taxon>Blattodea</taxon>
        <taxon>Blattoidea</taxon>
        <taxon>Blattidae</taxon>
        <taxon>Blattinae</taxon>
        <taxon>Periplaneta</taxon>
    </lineage>
</organism>
<dbReference type="PANTHER" id="PTHR33939">
    <property type="entry name" value="PROTEIN CBG22215"/>
    <property type="match status" value="1"/>
</dbReference>
<feature type="compositionally biased region" description="Basic and acidic residues" evidence="1">
    <location>
        <begin position="92"/>
        <end position="104"/>
    </location>
</feature>
<dbReference type="Proteomes" id="UP001148838">
    <property type="component" value="Unassembled WGS sequence"/>
</dbReference>
<feature type="compositionally biased region" description="Polar residues" evidence="1">
    <location>
        <begin position="13"/>
        <end position="28"/>
    </location>
</feature>
<accession>A0ABQ8RXT6</accession>
<evidence type="ECO:0000256" key="1">
    <source>
        <dbReference type="SAM" id="MobiDB-lite"/>
    </source>
</evidence>
<evidence type="ECO:0000313" key="2">
    <source>
        <dbReference type="EMBL" id="KAJ4426345.1"/>
    </source>
</evidence>
<dbReference type="EMBL" id="JAJSOF020000040">
    <property type="protein sequence ID" value="KAJ4426345.1"/>
    <property type="molecule type" value="Genomic_DNA"/>
</dbReference>
<evidence type="ECO:0000313" key="3">
    <source>
        <dbReference type="Proteomes" id="UP001148838"/>
    </source>
</evidence>
<gene>
    <name evidence="2" type="ORF">ANN_27159</name>
</gene>
<feature type="region of interest" description="Disordered" evidence="1">
    <location>
        <begin position="1"/>
        <end position="34"/>
    </location>
</feature>
<protein>
    <submittedName>
        <fullName evidence="2">Uncharacterized protein</fullName>
    </submittedName>
</protein>
<reference evidence="2 3" key="1">
    <citation type="journal article" date="2022" name="Allergy">
        <title>Genome assembly and annotation of Periplaneta americana reveal a comprehensive cockroach allergen profile.</title>
        <authorList>
            <person name="Wang L."/>
            <person name="Xiong Q."/>
            <person name="Saelim N."/>
            <person name="Wang L."/>
            <person name="Nong W."/>
            <person name="Wan A.T."/>
            <person name="Shi M."/>
            <person name="Liu X."/>
            <person name="Cao Q."/>
            <person name="Hui J.H.L."/>
            <person name="Sookrung N."/>
            <person name="Leung T.F."/>
            <person name="Tungtrongchitr A."/>
            <person name="Tsui S.K.W."/>
        </authorList>
    </citation>
    <scope>NUCLEOTIDE SEQUENCE [LARGE SCALE GENOMIC DNA]</scope>
    <source>
        <strain evidence="2">PWHHKU_190912</strain>
    </source>
</reference>